<dbReference type="Pfam" id="PF07971">
    <property type="entry name" value="Glyco_hydro_92"/>
    <property type="match status" value="1"/>
</dbReference>
<keyword evidence="5" id="KW-0732">Signal</keyword>
<dbReference type="InterPro" id="IPR041371">
    <property type="entry name" value="GH92_N"/>
</dbReference>
<evidence type="ECO:0000256" key="2">
    <source>
        <dbReference type="ARBA" id="ARBA00011245"/>
    </source>
</evidence>
<dbReference type="InterPro" id="IPR005887">
    <property type="entry name" value="GH92_a_mannosidase_put"/>
</dbReference>
<proteinExistence type="predicted"/>
<reference evidence="8" key="1">
    <citation type="submission" date="2022-11" db="EMBL/GenBank/DDBJ databases">
        <title>Marilongibacter aestuarii gen. nov., sp. nov., isolated from tidal flat sediment.</title>
        <authorList>
            <person name="Jiayan W."/>
        </authorList>
    </citation>
    <scope>NUCLEOTIDE SEQUENCE</scope>
    <source>
        <strain evidence="8">Z1-6</strain>
    </source>
</reference>
<dbReference type="RefSeq" id="WP_343335489.1">
    <property type="nucleotide sequence ID" value="NZ_JAPOHD010000067.1"/>
</dbReference>
<dbReference type="GO" id="GO:0000224">
    <property type="term" value="F:peptide-N4-(N-acetyl-beta-glucosaminyl)asparagine amidase activity"/>
    <property type="evidence" value="ECO:0007669"/>
    <property type="project" value="TreeGrafter"/>
</dbReference>
<comment type="subunit">
    <text evidence="2">Monomer.</text>
</comment>
<accession>A0A9X3J853</accession>
<dbReference type="GO" id="GO:0005975">
    <property type="term" value="P:carbohydrate metabolic process"/>
    <property type="evidence" value="ECO:0007669"/>
    <property type="project" value="InterPro"/>
</dbReference>
<dbReference type="PANTHER" id="PTHR12143:SF39">
    <property type="entry name" value="SECRETED PROTEIN"/>
    <property type="match status" value="1"/>
</dbReference>
<feature type="domain" description="Glycosyl hydrolase family 92 N-terminal" evidence="7">
    <location>
        <begin position="39"/>
        <end position="280"/>
    </location>
</feature>
<dbReference type="Gene3D" id="1.20.1610.10">
    <property type="entry name" value="alpha-1,2-mannosidases domains"/>
    <property type="match status" value="1"/>
</dbReference>
<organism evidence="8 9">
    <name type="scientific">Draconibacterium aestuarii</name>
    <dbReference type="NCBI Taxonomy" id="2998507"/>
    <lineage>
        <taxon>Bacteria</taxon>
        <taxon>Pseudomonadati</taxon>
        <taxon>Bacteroidota</taxon>
        <taxon>Bacteroidia</taxon>
        <taxon>Marinilabiliales</taxon>
        <taxon>Prolixibacteraceae</taxon>
        <taxon>Draconibacterium</taxon>
    </lineage>
</organism>
<dbReference type="GO" id="GO:0030246">
    <property type="term" value="F:carbohydrate binding"/>
    <property type="evidence" value="ECO:0007669"/>
    <property type="project" value="InterPro"/>
</dbReference>
<dbReference type="InterPro" id="IPR014718">
    <property type="entry name" value="GH-type_carb-bd"/>
</dbReference>
<dbReference type="Pfam" id="PF17678">
    <property type="entry name" value="Glyco_hydro_92N"/>
    <property type="match status" value="1"/>
</dbReference>
<dbReference type="InterPro" id="IPR012939">
    <property type="entry name" value="Glyco_hydro_92"/>
</dbReference>
<feature type="domain" description="Glycosyl hydrolase family 92" evidence="6">
    <location>
        <begin position="286"/>
        <end position="778"/>
    </location>
</feature>
<comment type="cofactor">
    <cofactor evidence="1">
        <name>Ca(2+)</name>
        <dbReference type="ChEBI" id="CHEBI:29108"/>
    </cofactor>
</comment>
<dbReference type="SUPFAM" id="SSF48208">
    <property type="entry name" value="Six-hairpin glycosidases"/>
    <property type="match status" value="1"/>
</dbReference>
<dbReference type="InterPro" id="IPR050883">
    <property type="entry name" value="PNGase"/>
</dbReference>
<dbReference type="InterPro" id="IPR008928">
    <property type="entry name" value="6-hairpin_glycosidase_sf"/>
</dbReference>
<evidence type="ECO:0000313" key="8">
    <source>
        <dbReference type="EMBL" id="MCY1723163.1"/>
    </source>
</evidence>
<comment type="caution">
    <text evidence="8">The sequence shown here is derived from an EMBL/GenBank/DDBJ whole genome shotgun (WGS) entry which is preliminary data.</text>
</comment>
<gene>
    <name evidence="8" type="ORF">OU798_22635</name>
</gene>
<dbReference type="PANTHER" id="PTHR12143">
    <property type="entry name" value="PEPTIDE N-GLYCANASE PNGASE -RELATED"/>
    <property type="match status" value="1"/>
</dbReference>
<dbReference type="Gene3D" id="2.70.98.10">
    <property type="match status" value="1"/>
</dbReference>
<dbReference type="FunFam" id="3.30.2080.10:FF:000001">
    <property type="entry name" value="Alpha-1,2-mannosidase subfamily"/>
    <property type="match status" value="1"/>
</dbReference>
<dbReference type="Proteomes" id="UP001145087">
    <property type="component" value="Unassembled WGS sequence"/>
</dbReference>
<keyword evidence="8" id="KW-0378">Hydrolase</keyword>
<sequence>MYSKVTKRKFLLLSFLVLFVIISIQTSTAQNSDKQSTDYVNPFLGTDFFGHTFPGASLPYAMVHLSPDVGTEGWTYCAGYIYSSSSIIGFSHTHWSGVGMVNGGEVLLMPTVSTELQIVPGTRENPDAGYRSRYSHDEESASPGYYSVVLKDYNIKAELTSTKRAGFHRYTFPKSESSKIILDLGHQIGTMFSEENSELKIVGNNRIEGTKCAGLGKVYFVAEFSKPFQYYGTFDASYVTPESNGSIFPYKNAEAGNKIGSFVTYVTEENEEILVKVGISYTSIEGARKNLNEEISHWDFDKTRQEANDIWNRELSRIQIDGATDDQKEIFYTAMYHSFLAQYISQDVDGKYLGSDGKIHTAKDFDFYGSFSCWDTYRTQHPLLTLTAPDHVNNFIKSIAAKADHYQWLPAQHFLNVFGESMVGDHLIPVIVDAYMKGYRDFDVKGLYNAIRKKALENPAPPVPEYAGRSGLDYYKELGYTPVDKVTESVPNTLELAYDDWCIAQLAKELGKKDDYVLFMKRASNYTNLWDAETQFMRPKNADGTWLEALNGREQEIVKVGDHSYYKYFDPLLVGRRPNRHYTESNAWQYIWSVQHDIQGLINLFGGNRAFTQKLDTFFEMSPLITPPKYVGVVGTIGQYVHGNQPSHHVAYLYNYAGQPWKTQERVRQVCEELYRTGPGGLCGNEDMGSLSSWYALSSMGFYPVTPGLNVYAIGSPMFGTASIEVGKNKTFTITAENTSKENKYIQSATLNGQAFNRTWIDHKEITNGGELKFQMGPKPNKKWGTGKNAVPPSMSN</sequence>
<feature type="region of interest" description="Disordered" evidence="4">
    <location>
        <begin position="775"/>
        <end position="797"/>
    </location>
</feature>
<evidence type="ECO:0000313" key="9">
    <source>
        <dbReference type="Proteomes" id="UP001145087"/>
    </source>
</evidence>
<keyword evidence="9" id="KW-1185">Reference proteome</keyword>
<dbReference type="GO" id="GO:0005829">
    <property type="term" value="C:cytosol"/>
    <property type="evidence" value="ECO:0007669"/>
    <property type="project" value="TreeGrafter"/>
</dbReference>
<keyword evidence="3" id="KW-0106">Calcium</keyword>
<feature type="signal peptide" evidence="5">
    <location>
        <begin position="1"/>
        <end position="29"/>
    </location>
</feature>
<dbReference type="NCBIfam" id="TIGR01180">
    <property type="entry name" value="aman2_put"/>
    <property type="match status" value="1"/>
</dbReference>
<evidence type="ECO:0000259" key="6">
    <source>
        <dbReference type="Pfam" id="PF07971"/>
    </source>
</evidence>
<dbReference type="AlphaFoldDB" id="A0A9X3J853"/>
<protein>
    <submittedName>
        <fullName evidence="8">GH92 family glycosyl hydrolase</fullName>
    </submittedName>
</protein>
<dbReference type="GO" id="GO:0006516">
    <property type="term" value="P:glycoprotein catabolic process"/>
    <property type="evidence" value="ECO:0007669"/>
    <property type="project" value="TreeGrafter"/>
</dbReference>
<dbReference type="Gene3D" id="3.30.2080.10">
    <property type="entry name" value="GH92 mannosidase domain"/>
    <property type="match status" value="1"/>
</dbReference>
<feature type="chain" id="PRO_5040756780" evidence="5">
    <location>
        <begin position="30"/>
        <end position="797"/>
    </location>
</feature>
<evidence type="ECO:0000256" key="3">
    <source>
        <dbReference type="ARBA" id="ARBA00022837"/>
    </source>
</evidence>
<name>A0A9X3J853_9BACT</name>
<evidence type="ECO:0000256" key="1">
    <source>
        <dbReference type="ARBA" id="ARBA00001913"/>
    </source>
</evidence>
<evidence type="ECO:0000256" key="5">
    <source>
        <dbReference type="SAM" id="SignalP"/>
    </source>
</evidence>
<dbReference type="Gene3D" id="1.20.1050.60">
    <property type="entry name" value="alpha-1,2-mannosidase"/>
    <property type="match status" value="1"/>
</dbReference>
<evidence type="ECO:0000256" key="4">
    <source>
        <dbReference type="SAM" id="MobiDB-lite"/>
    </source>
</evidence>
<dbReference type="EMBL" id="JAPOHD010000067">
    <property type="protein sequence ID" value="MCY1723163.1"/>
    <property type="molecule type" value="Genomic_DNA"/>
</dbReference>
<evidence type="ECO:0000259" key="7">
    <source>
        <dbReference type="Pfam" id="PF17678"/>
    </source>
</evidence>